<dbReference type="PANTHER" id="PTHR45947:SF3">
    <property type="entry name" value="SULFOQUINOVOSYL TRANSFERASE SQD2"/>
    <property type="match status" value="1"/>
</dbReference>
<dbReference type="Pfam" id="PF13692">
    <property type="entry name" value="Glyco_trans_1_4"/>
    <property type="match status" value="1"/>
</dbReference>
<dbReference type="PANTHER" id="PTHR45947">
    <property type="entry name" value="SULFOQUINOVOSYL TRANSFERASE SQD2"/>
    <property type="match status" value="1"/>
</dbReference>
<comment type="caution">
    <text evidence="2">The sequence shown here is derived from an EMBL/GenBank/DDBJ whole genome shotgun (WGS) entry which is preliminary data.</text>
</comment>
<dbReference type="AlphaFoldDB" id="A0A254NBZ6"/>
<reference evidence="2 3" key="1">
    <citation type="journal article" date="2007" name="Int. J. Syst. Evol. Microbiol.">
        <title>Description of Pelomonas aquatica sp. nov. and Pelomonas puraquae sp. nov., isolated from industrial and haemodialysis water.</title>
        <authorList>
            <person name="Gomila M."/>
            <person name="Bowien B."/>
            <person name="Falsen E."/>
            <person name="Moore E.R."/>
            <person name="Lalucat J."/>
        </authorList>
    </citation>
    <scope>NUCLEOTIDE SEQUENCE [LARGE SCALE GENOMIC DNA]</scope>
    <source>
        <strain evidence="2 3">CCUG 52769</strain>
    </source>
</reference>
<dbReference type="Gene3D" id="3.40.50.2000">
    <property type="entry name" value="Glycogen Phosphorylase B"/>
    <property type="match status" value="2"/>
</dbReference>
<keyword evidence="3" id="KW-1185">Reference proteome</keyword>
<accession>A0A254NBZ6</accession>
<dbReference type="CDD" id="cd03801">
    <property type="entry name" value="GT4_PimA-like"/>
    <property type="match status" value="1"/>
</dbReference>
<evidence type="ECO:0000259" key="1">
    <source>
        <dbReference type="Pfam" id="PF13439"/>
    </source>
</evidence>
<proteinExistence type="predicted"/>
<organism evidence="2 3">
    <name type="scientific">Roseateles puraquae</name>
    <dbReference type="NCBI Taxonomy" id="431059"/>
    <lineage>
        <taxon>Bacteria</taxon>
        <taxon>Pseudomonadati</taxon>
        <taxon>Pseudomonadota</taxon>
        <taxon>Betaproteobacteria</taxon>
        <taxon>Burkholderiales</taxon>
        <taxon>Sphaerotilaceae</taxon>
        <taxon>Roseateles</taxon>
    </lineage>
</organism>
<dbReference type="InterPro" id="IPR050194">
    <property type="entry name" value="Glycosyltransferase_grp1"/>
</dbReference>
<feature type="domain" description="Glycosyltransferase subfamily 4-like N-terminal" evidence="1">
    <location>
        <begin position="62"/>
        <end position="218"/>
    </location>
</feature>
<name>A0A254NBZ6_9BURK</name>
<sequence>MLVSQPSPLKIAFISPVFLFPADAGGKIRTGNILRGLKESGRFDITLLSPAAPEQQRQWQGELERLCHRFIGWAPAAPRPRWQRAPDLLSALPINVVNDRTPAAVAAVEQALAAQAFDVVVFDFVHAAVLRPRQMRGATVCFTHNVEAEIFERHAKTASSAALRWLWGSQAAKMRRFEREVLAGFTRVVTVSERDAKMFEKNDGLKTARAIPTGVDLDFFSWQAPAGGVPVVVFTGSMDWEANVDGIRFYIEDVWPRVRAQVPNAQLRVVGKNPPPSLVQRQVPGVSFTGFVDDVRDHARDAQAFVIPLRVGGGTRIKAFEAMAMGLPVVSTSIGIEGLDVDHGTHFLRADGAEALADATLRLLADEALRLKLSRAARSLVEDRFGHRVAADVFGAVLVEAWQAHEAQEGGA</sequence>
<gene>
    <name evidence="2" type="ORF">CDO81_03165</name>
</gene>
<dbReference type="GO" id="GO:0016757">
    <property type="term" value="F:glycosyltransferase activity"/>
    <property type="evidence" value="ECO:0007669"/>
    <property type="project" value="TreeGrafter"/>
</dbReference>
<protein>
    <recommendedName>
        <fullName evidence="1">Glycosyltransferase subfamily 4-like N-terminal domain-containing protein</fullName>
    </recommendedName>
</protein>
<dbReference type="EMBL" id="NISI01000001">
    <property type="protein sequence ID" value="OWR05476.1"/>
    <property type="molecule type" value="Genomic_DNA"/>
</dbReference>
<evidence type="ECO:0000313" key="2">
    <source>
        <dbReference type="EMBL" id="OWR05476.1"/>
    </source>
</evidence>
<dbReference type="SUPFAM" id="SSF53756">
    <property type="entry name" value="UDP-Glycosyltransferase/glycogen phosphorylase"/>
    <property type="match status" value="1"/>
</dbReference>
<dbReference type="Proteomes" id="UP000197446">
    <property type="component" value="Unassembled WGS sequence"/>
</dbReference>
<dbReference type="InterPro" id="IPR028098">
    <property type="entry name" value="Glyco_trans_4-like_N"/>
</dbReference>
<dbReference type="Pfam" id="PF13439">
    <property type="entry name" value="Glyco_transf_4"/>
    <property type="match status" value="1"/>
</dbReference>
<evidence type="ECO:0000313" key="3">
    <source>
        <dbReference type="Proteomes" id="UP000197446"/>
    </source>
</evidence>